<dbReference type="Pfam" id="PF00085">
    <property type="entry name" value="Thioredoxin"/>
    <property type="match status" value="1"/>
</dbReference>
<organism evidence="9 10">
    <name type="scientific">Xanthobacter agilis</name>
    <dbReference type="NCBI Taxonomy" id="47492"/>
    <lineage>
        <taxon>Bacteria</taxon>
        <taxon>Pseudomonadati</taxon>
        <taxon>Pseudomonadota</taxon>
        <taxon>Alphaproteobacteria</taxon>
        <taxon>Hyphomicrobiales</taxon>
        <taxon>Xanthobacteraceae</taxon>
        <taxon>Xanthobacter</taxon>
    </lineage>
</organism>
<dbReference type="PRINTS" id="PR00421">
    <property type="entry name" value="THIOREDOXIN"/>
</dbReference>
<proteinExistence type="inferred from homology"/>
<dbReference type="EMBL" id="JAUSVY010000001">
    <property type="protein sequence ID" value="MDQ0503781.1"/>
    <property type="molecule type" value="Genomic_DNA"/>
</dbReference>
<evidence type="ECO:0000313" key="10">
    <source>
        <dbReference type="Proteomes" id="UP001241747"/>
    </source>
</evidence>
<evidence type="ECO:0000256" key="2">
    <source>
        <dbReference type="ARBA" id="ARBA00022448"/>
    </source>
</evidence>
<dbReference type="InterPro" id="IPR036249">
    <property type="entry name" value="Thioredoxin-like_sf"/>
</dbReference>
<comment type="similarity">
    <text evidence="1 7">Belongs to the thioredoxin family.</text>
</comment>
<dbReference type="CDD" id="cd02947">
    <property type="entry name" value="TRX_family"/>
    <property type="match status" value="1"/>
</dbReference>
<dbReference type="PANTHER" id="PTHR45663">
    <property type="entry name" value="GEO12009P1"/>
    <property type="match status" value="1"/>
</dbReference>
<keyword evidence="10" id="KW-1185">Reference proteome</keyword>
<gene>
    <name evidence="9" type="ORF">QOZ94_000551</name>
</gene>
<sequence length="106" mass="11605">MAVEKVTDQNFEADVLKSSAPVIVDFWAEWCGPCRMVAPILEEVSGELDGKVRIVKLNVDENPQTASKYGIMSIPTLLMFKDGKIASRQVGAAPKAKLVQWINTAV</sequence>
<dbReference type="NCBIfam" id="TIGR01068">
    <property type="entry name" value="thioredoxin"/>
    <property type="match status" value="1"/>
</dbReference>
<keyword evidence="3" id="KW-0249">Electron transport</keyword>
<keyword evidence="5" id="KW-0676">Redox-active center</keyword>
<comment type="caution">
    <text evidence="9">The sequence shown here is derived from an EMBL/GenBank/DDBJ whole genome shotgun (WGS) entry which is preliminary data.</text>
</comment>
<dbReference type="InterPro" id="IPR017937">
    <property type="entry name" value="Thioredoxin_CS"/>
</dbReference>
<evidence type="ECO:0000256" key="3">
    <source>
        <dbReference type="ARBA" id="ARBA00022982"/>
    </source>
</evidence>
<dbReference type="PROSITE" id="PS00194">
    <property type="entry name" value="THIOREDOXIN_1"/>
    <property type="match status" value="1"/>
</dbReference>
<evidence type="ECO:0000256" key="5">
    <source>
        <dbReference type="ARBA" id="ARBA00023284"/>
    </source>
</evidence>
<evidence type="ECO:0000256" key="7">
    <source>
        <dbReference type="PIRNR" id="PIRNR000077"/>
    </source>
</evidence>
<evidence type="ECO:0000313" key="9">
    <source>
        <dbReference type="EMBL" id="MDQ0503781.1"/>
    </source>
</evidence>
<dbReference type="PANTHER" id="PTHR45663:SF11">
    <property type="entry name" value="GEO12009P1"/>
    <property type="match status" value="1"/>
</dbReference>
<reference evidence="9 10" key="1">
    <citation type="submission" date="2023-07" db="EMBL/GenBank/DDBJ databases">
        <title>Genomic Encyclopedia of Type Strains, Phase IV (KMG-IV): sequencing the most valuable type-strain genomes for metagenomic binning, comparative biology and taxonomic classification.</title>
        <authorList>
            <person name="Goeker M."/>
        </authorList>
    </citation>
    <scope>NUCLEOTIDE SEQUENCE [LARGE SCALE GENOMIC DNA]</scope>
    <source>
        <strain evidence="9 10">DSM 3770</strain>
    </source>
</reference>
<dbReference type="SUPFAM" id="SSF52833">
    <property type="entry name" value="Thioredoxin-like"/>
    <property type="match status" value="1"/>
</dbReference>
<dbReference type="RefSeq" id="WP_237344898.1">
    <property type="nucleotide sequence ID" value="NZ_JABWGX010000006.1"/>
</dbReference>
<dbReference type="InterPro" id="IPR005746">
    <property type="entry name" value="Thioredoxin"/>
</dbReference>
<evidence type="ECO:0000259" key="8">
    <source>
        <dbReference type="PROSITE" id="PS51352"/>
    </source>
</evidence>
<dbReference type="Gene3D" id="3.40.30.10">
    <property type="entry name" value="Glutaredoxin"/>
    <property type="match status" value="1"/>
</dbReference>
<feature type="domain" description="Thioredoxin" evidence="8">
    <location>
        <begin position="1"/>
        <end position="106"/>
    </location>
</feature>
<keyword evidence="4" id="KW-1015">Disulfide bond</keyword>
<dbReference type="PROSITE" id="PS51352">
    <property type="entry name" value="THIOREDOXIN_2"/>
    <property type="match status" value="1"/>
</dbReference>
<evidence type="ECO:0000256" key="4">
    <source>
        <dbReference type="ARBA" id="ARBA00023157"/>
    </source>
</evidence>
<accession>A0ABU0L9G4</accession>
<dbReference type="PIRSF" id="PIRSF000077">
    <property type="entry name" value="Thioredoxin"/>
    <property type="match status" value="1"/>
</dbReference>
<keyword evidence="2" id="KW-0813">Transport</keyword>
<evidence type="ECO:0000256" key="6">
    <source>
        <dbReference type="NCBIfam" id="TIGR01068"/>
    </source>
</evidence>
<dbReference type="Proteomes" id="UP001241747">
    <property type="component" value="Unassembled WGS sequence"/>
</dbReference>
<name>A0ABU0L9G4_XANAG</name>
<dbReference type="InterPro" id="IPR013766">
    <property type="entry name" value="Thioredoxin_domain"/>
</dbReference>
<evidence type="ECO:0000256" key="1">
    <source>
        <dbReference type="ARBA" id="ARBA00008987"/>
    </source>
</evidence>
<protein>
    <recommendedName>
        <fullName evidence="6 7">Thioredoxin</fullName>
    </recommendedName>
</protein>